<keyword evidence="1" id="KW-0732">Signal</keyword>
<dbReference type="InParanoid" id="A0A6P7WLG1"/>
<feature type="signal peptide" evidence="1">
    <location>
        <begin position="1"/>
        <end position="18"/>
    </location>
</feature>
<protein>
    <submittedName>
        <fullName evidence="4">Snaclec coagulation factor IX/factor X-binding protein subunit A-like</fullName>
    </submittedName>
</protein>
<accession>A0A6P7WLG1</accession>
<dbReference type="RefSeq" id="XP_030044142.1">
    <property type="nucleotide sequence ID" value="XM_030188282.1"/>
</dbReference>
<dbReference type="AlphaFoldDB" id="A0A6P7WLG1"/>
<dbReference type="InterPro" id="IPR016186">
    <property type="entry name" value="C-type_lectin-like/link_sf"/>
</dbReference>
<dbReference type="Gene3D" id="3.10.100.10">
    <property type="entry name" value="Mannose-Binding Protein A, subunit A"/>
    <property type="match status" value="1"/>
</dbReference>
<dbReference type="Pfam" id="PF00059">
    <property type="entry name" value="Lectin_C"/>
    <property type="match status" value="1"/>
</dbReference>
<evidence type="ECO:0000313" key="4">
    <source>
        <dbReference type="RefSeq" id="XP_030044142.1"/>
    </source>
</evidence>
<evidence type="ECO:0000256" key="1">
    <source>
        <dbReference type="SAM" id="SignalP"/>
    </source>
</evidence>
<dbReference type="PROSITE" id="PS50041">
    <property type="entry name" value="C_TYPE_LECTIN_2"/>
    <property type="match status" value="1"/>
</dbReference>
<dbReference type="InterPro" id="IPR050111">
    <property type="entry name" value="C-type_lectin/snaclec_domain"/>
</dbReference>
<dbReference type="PANTHER" id="PTHR22803">
    <property type="entry name" value="MANNOSE, PHOSPHOLIPASE, LECTIN RECEPTOR RELATED"/>
    <property type="match status" value="1"/>
</dbReference>
<dbReference type="OrthoDB" id="418245at2759"/>
<sequence>MTGGLMFFYAWALLRVSADSRYDCLCFEGCCEEGWYQYQDSCYKPVLRKTNWKDAEDQCNRLSRDTHLASVHSDEENNYIYHLMGKLKNHRIGDAYWIGGKRDNKKKNAEFTWTDESKWKYSKFGAGQLDGLNDETYVGSYMEEPDGSVTWNDYPNTFSFPYICKTRIP</sequence>
<gene>
    <name evidence="4" type="primary">LOC115458371</name>
</gene>
<feature type="domain" description="C-type lectin" evidence="2">
    <location>
        <begin position="38"/>
        <end position="165"/>
    </location>
</feature>
<keyword evidence="3" id="KW-1185">Reference proteome</keyword>
<dbReference type="InterPro" id="IPR001304">
    <property type="entry name" value="C-type_lectin-like"/>
</dbReference>
<dbReference type="CDD" id="cd00037">
    <property type="entry name" value="CLECT"/>
    <property type="match status" value="1"/>
</dbReference>
<evidence type="ECO:0000313" key="3">
    <source>
        <dbReference type="Proteomes" id="UP000515156"/>
    </source>
</evidence>
<organism evidence="3 4">
    <name type="scientific">Microcaecilia unicolor</name>
    <dbReference type="NCBI Taxonomy" id="1415580"/>
    <lineage>
        <taxon>Eukaryota</taxon>
        <taxon>Metazoa</taxon>
        <taxon>Chordata</taxon>
        <taxon>Craniata</taxon>
        <taxon>Vertebrata</taxon>
        <taxon>Euteleostomi</taxon>
        <taxon>Amphibia</taxon>
        <taxon>Gymnophiona</taxon>
        <taxon>Siphonopidae</taxon>
        <taxon>Microcaecilia</taxon>
    </lineage>
</organism>
<dbReference type="KEGG" id="muo:115458371"/>
<name>A0A6P7WLG1_9AMPH</name>
<dbReference type="InterPro" id="IPR016187">
    <property type="entry name" value="CTDL_fold"/>
</dbReference>
<dbReference type="SUPFAM" id="SSF56436">
    <property type="entry name" value="C-type lectin-like"/>
    <property type="match status" value="1"/>
</dbReference>
<dbReference type="GeneID" id="115458371"/>
<dbReference type="SMART" id="SM00034">
    <property type="entry name" value="CLECT"/>
    <property type="match status" value="1"/>
</dbReference>
<reference evidence="4" key="1">
    <citation type="submission" date="2025-08" db="UniProtKB">
        <authorList>
            <consortium name="RefSeq"/>
        </authorList>
    </citation>
    <scope>IDENTIFICATION</scope>
</reference>
<feature type="chain" id="PRO_5027879517" evidence="1">
    <location>
        <begin position="19"/>
        <end position="169"/>
    </location>
</feature>
<proteinExistence type="predicted"/>
<dbReference type="Proteomes" id="UP000515156">
    <property type="component" value="Chromosome 14"/>
</dbReference>
<evidence type="ECO:0000259" key="2">
    <source>
        <dbReference type="PROSITE" id="PS50041"/>
    </source>
</evidence>